<evidence type="ECO:0000256" key="4">
    <source>
        <dbReference type="SAM" id="MobiDB-lite"/>
    </source>
</evidence>
<dbReference type="SMART" id="SM00320">
    <property type="entry name" value="WD40"/>
    <property type="match status" value="7"/>
</dbReference>
<dbReference type="GO" id="GO:0030576">
    <property type="term" value="P:Cajal body organization"/>
    <property type="evidence" value="ECO:0007669"/>
    <property type="project" value="TreeGrafter"/>
</dbReference>
<dbReference type="InterPro" id="IPR019405">
    <property type="entry name" value="Lactonase_7-beta_prop"/>
</dbReference>
<dbReference type="InterPro" id="IPR051150">
    <property type="entry name" value="SWT21/TCAB1_mRNA_Telomere"/>
</dbReference>
<evidence type="ECO:0000256" key="3">
    <source>
        <dbReference type="PROSITE-ProRule" id="PRU00221"/>
    </source>
</evidence>
<organism evidence="5 6">
    <name type="scientific">Parascaris univalens</name>
    <name type="common">Nematode worm</name>
    <dbReference type="NCBI Taxonomy" id="6257"/>
    <lineage>
        <taxon>Eukaryota</taxon>
        <taxon>Metazoa</taxon>
        <taxon>Ecdysozoa</taxon>
        <taxon>Nematoda</taxon>
        <taxon>Chromadorea</taxon>
        <taxon>Rhabditida</taxon>
        <taxon>Spirurina</taxon>
        <taxon>Ascaridomorpha</taxon>
        <taxon>Ascaridoidea</taxon>
        <taxon>Ascarididae</taxon>
        <taxon>Parascaris</taxon>
    </lineage>
</organism>
<dbReference type="InterPro" id="IPR015943">
    <property type="entry name" value="WD40/YVTN_repeat-like_dom_sf"/>
</dbReference>
<dbReference type="SUPFAM" id="SSF50978">
    <property type="entry name" value="WD40 repeat-like"/>
    <property type="match status" value="1"/>
</dbReference>
<dbReference type="Pfam" id="PF10282">
    <property type="entry name" value="Lactonase"/>
    <property type="match status" value="1"/>
</dbReference>
<dbReference type="InterPro" id="IPR001680">
    <property type="entry name" value="WD40_rpt"/>
</dbReference>
<dbReference type="GO" id="GO:0015030">
    <property type="term" value="C:Cajal body"/>
    <property type="evidence" value="ECO:0007669"/>
    <property type="project" value="TreeGrafter"/>
</dbReference>
<dbReference type="PROSITE" id="PS50082">
    <property type="entry name" value="WD_REPEATS_2"/>
    <property type="match status" value="1"/>
</dbReference>
<feature type="repeat" description="WD" evidence="3">
    <location>
        <begin position="273"/>
        <end position="307"/>
    </location>
</feature>
<accession>A0A914ZDW7</accession>
<evidence type="ECO:0000256" key="1">
    <source>
        <dbReference type="ARBA" id="ARBA00038279"/>
    </source>
</evidence>
<keyword evidence="3" id="KW-0853">WD repeat</keyword>
<dbReference type="GO" id="GO:0003723">
    <property type="term" value="F:RNA binding"/>
    <property type="evidence" value="ECO:0007669"/>
    <property type="project" value="TreeGrafter"/>
</dbReference>
<reference evidence="6" key="1">
    <citation type="submission" date="2022-11" db="UniProtKB">
        <authorList>
            <consortium name="WormBaseParasite"/>
        </authorList>
    </citation>
    <scope>IDENTIFICATION</scope>
</reference>
<dbReference type="PANTHER" id="PTHR13211:SF0">
    <property type="entry name" value="TELOMERASE CAJAL BODY PROTEIN 1"/>
    <property type="match status" value="1"/>
</dbReference>
<dbReference type="Pfam" id="PF00400">
    <property type="entry name" value="WD40"/>
    <property type="match status" value="2"/>
</dbReference>
<dbReference type="Proteomes" id="UP000887569">
    <property type="component" value="Unplaced"/>
</dbReference>
<name>A0A914ZDW7_PARUN</name>
<evidence type="ECO:0000313" key="6">
    <source>
        <dbReference type="WBParaSite" id="PgB01_g188_t01"/>
    </source>
</evidence>
<feature type="compositionally biased region" description="Polar residues" evidence="4">
    <location>
        <begin position="10"/>
        <end position="22"/>
    </location>
</feature>
<dbReference type="InterPro" id="IPR036322">
    <property type="entry name" value="WD40_repeat_dom_sf"/>
</dbReference>
<sequence length="564" mass="63276">MWKVNDSEEATTSRYADSTVNEDATDSGEQENDMRTLQDVEVSQRIAIVKAILEEILCTVERNYVDDGSSTRAKSVVENAPLVLCEEIRNERLREERRRDKAMRKGTAFFLQRLRSSEQVNEAAEKSGRLSFDGKREESGAYCEGTKPVGDLAGQRRQVGQDLDSTAQKMENVKEKPMQYVAEEIEKKRIKFEMKFAKLTLLQRESDAFVAEAESFGFSIDGASNNYVKCCKWNANGTHLLTSSQDRKVRLFELNEAKNEVALRKSVTLGDLIYDVCWHPSNNCFATSSKDHPIHIWDAKGNRMHSFRGINHLDELTSAYSICFSLDGCFLYGGYEKAIRIFDMTSSGRQIKEIPTWKKKLGGQKGKISCIATNPTISGVYAAGSYGKTLALYSDLTGSAIWSLETRSPGTTHIRYSSDGNFLFAAARKDDEITCWDLRFLGQVLGTLTRPSMTNQRIYFEIDRTDRYLFSGSSSGEIHVFDLAKMKGESVDAFYRTKAHRSAVAGVSLHPAESLFATSSGQRVFPMPLIDIDVSDEENCYEALNSSNQLDNSLSLWKICDIAG</sequence>
<evidence type="ECO:0000256" key="2">
    <source>
        <dbReference type="ARBA" id="ARBA00041558"/>
    </source>
</evidence>
<dbReference type="AlphaFoldDB" id="A0A914ZDW7"/>
<evidence type="ECO:0000313" key="5">
    <source>
        <dbReference type="Proteomes" id="UP000887569"/>
    </source>
</evidence>
<comment type="similarity">
    <text evidence="1">Belongs to the TCAB1 family.</text>
</comment>
<proteinExistence type="inferred from homology"/>
<feature type="region of interest" description="Disordered" evidence="4">
    <location>
        <begin position="1"/>
        <end position="36"/>
    </location>
</feature>
<dbReference type="WBParaSite" id="PgB01_g188_t01">
    <property type="protein sequence ID" value="PgB01_g188_t01"/>
    <property type="gene ID" value="PgB01_g188"/>
</dbReference>
<dbReference type="PANTHER" id="PTHR13211">
    <property type="entry name" value="TELOMERASE CAJAL BODY PROTEIN 1"/>
    <property type="match status" value="1"/>
</dbReference>
<keyword evidence="5" id="KW-1185">Reference proteome</keyword>
<dbReference type="Gene3D" id="2.130.10.10">
    <property type="entry name" value="YVTN repeat-like/Quinoprotein amine dehydrogenase"/>
    <property type="match status" value="1"/>
</dbReference>
<protein>
    <recommendedName>
        <fullName evidence="2">WD repeat-containing protein 79</fullName>
    </recommendedName>
</protein>